<accession>E8X2L2</accession>
<evidence type="ECO:0000313" key="4">
    <source>
        <dbReference type="EMBL" id="ADW69236.1"/>
    </source>
</evidence>
<dbReference type="InterPro" id="IPR004399">
    <property type="entry name" value="HMP/HMP-P_kinase_dom"/>
</dbReference>
<dbReference type="OrthoDB" id="9810880at2"/>
<dbReference type="EC" id="2.7.1.49" evidence="2"/>
<dbReference type="KEGG" id="acm:AciX9_2192"/>
<dbReference type="PANTHER" id="PTHR20858:SF17">
    <property type="entry name" value="HYDROXYMETHYLPYRIMIDINE_PHOSPHOMETHYLPYRIMIDINE KINASE THI20-RELATED"/>
    <property type="match status" value="1"/>
</dbReference>
<evidence type="ECO:0000259" key="3">
    <source>
        <dbReference type="Pfam" id="PF08543"/>
    </source>
</evidence>
<dbReference type="EMBL" id="CP002480">
    <property type="protein sequence ID" value="ADW69236.1"/>
    <property type="molecule type" value="Genomic_DNA"/>
</dbReference>
<dbReference type="Gene3D" id="3.40.1190.20">
    <property type="match status" value="1"/>
</dbReference>
<dbReference type="PANTHER" id="PTHR20858">
    <property type="entry name" value="PHOSPHOMETHYLPYRIMIDINE KINASE"/>
    <property type="match status" value="1"/>
</dbReference>
<evidence type="ECO:0000256" key="1">
    <source>
        <dbReference type="ARBA" id="ARBA00004948"/>
    </source>
</evidence>
<proteinExistence type="predicted"/>
<dbReference type="CDD" id="cd01169">
    <property type="entry name" value="HMPP_kinase"/>
    <property type="match status" value="1"/>
</dbReference>
<evidence type="ECO:0000256" key="2">
    <source>
        <dbReference type="ARBA" id="ARBA00012135"/>
    </source>
</evidence>
<dbReference type="AlphaFoldDB" id="E8X2L2"/>
<keyword evidence="4" id="KW-0808">Transferase</keyword>
<dbReference type="GO" id="GO:0009228">
    <property type="term" value="P:thiamine biosynthetic process"/>
    <property type="evidence" value="ECO:0007669"/>
    <property type="project" value="InterPro"/>
</dbReference>
<dbReference type="Proteomes" id="UP000000343">
    <property type="component" value="Chromosome"/>
</dbReference>
<dbReference type="HOGENOM" id="CLU_020520_0_3_0"/>
<reference evidence="5" key="1">
    <citation type="submission" date="2011-01" db="EMBL/GenBank/DDBJ databases">
        <title>Complete sequence of chromosome of Acidobacterium sp. MP5ACTX9.</title>
        <authorList>
            <consortium name="US DOE Joint Genome Institute"/>
            <person name="Lucas S."/>
            <person name="Copeland A."/>
            <person name="Lapidus A."/>
            <person name="Cheng J.-F."/>
            <person name="Goodwin L."/>
            <person name="Pitluck S."/>
            <person name="Teshima H."/>
            <person name="Detter J.C."/>
            <person name="Han C."/>
            <person name="Tapia R."/>
            <person name="Land M."/>
            <person name="Hauser L."/>
            <person name="Kyrpides N."/>
            <person name="Ivanova N."/>
            <person name="Ovchinnikova G."/>
            <person name="Pagani I."/>
            <person name="Rawat S.R."/>
            <person name="Mannisto M."/>
            <person name="Haggblom M.M."/>
            <person name="Woyke T."/>
        </authorList>
    </citation>
    <scope>NUCLEOTIDE SEQUENCE [LARGE SCALE GENOMIC DNA]</scope>
    <source>
        <strain evidence="5">MP5ACTX9</strain>
    </source>
</reference>
<comment type="pathway">
    <text evidence="1">Cofactor biosynthesis; thiamine diphosphate biosynthesis.</text>
</comment>
<dbReference type="GO" id="GO:0005829">
    <property type="term" value="C:cytosol"/>
    <property type="evidence" value="ECO:0007669"/>
    <property type="project" value="TreeGrafter"/>
</dbReference>
<dbReference type="STRING" id="1198114.AciX9_2192"/>
<dbReference type="GO" id="GO:0008972">
    <property type="term" value="F:phosphomethylpyrimidine kinase activity"/>
    <property type="evidence" value="ECO:0007669"/>
    <property type="project" value="InterPro"/>
</dbReference>
<dbReference type="RefSeq" id="WP_013580552.1">
    <property type="nucleotide sequence ID" value="NC_015064.1"/>
</dbReference>
<organism evidence="5">
    <name type="scientific">Granulicella tundricola (strain ATCC BAA-1859 / DSM 23138 / MP5ACTX9)</name>
    <dbReference type="NCBI Taxonomy" id="1198114"/>
    <lineage>
        <taxon>Bacteria</taxon>
        <taxon>Pseudomonadati</taxon>
        <taxon>Acidobacteriota</taxon>
        <taxon>Terriglobia</taxon>
        <taxon>Terriglobales</taxon>
        <taxon>Acidobacteriaceae</taxon>
        <taxon>Granulicella</taxon>
    </lineage>
</organism>
<sequence>MKTGLTIAGFDPSSGAGVTADLAVMGALGVFGTSCITALTVQSTLGVRATHPVPPEVVASTLDCLAVDLPAAGIKIGMLATAATVEVVLEFLRGIGEGVPVVLDPVMRSSSGRALLDAPGVEAMRERLLPLVDWVTPNLGELEVLVGRELDTKEEMEVAALELGERWPGLNVVATGGDLDVPDDLVVTADGAAVWVPGVWIESTATHGTGCAFSTALMCGLVSGLEAVEAVRNAKQFVAGAIRRAEVRGGGKGPMELLWPLRTQRAR</sequence>
<name>E8X2L2_GRATM</name>
<dbReference type="PaxDb" id="1198114-AciX9_2192"/>
<dbReference type="eggNOG" id="COG0351">
    <property type="taxonomic scope" value="Bacteria"/>
</dbReference>
<dbReference type="InterPro" id="IPR029056">
    <property type="entry name" value="Ribokinase-like"/>
</dbReference>
<gene>
    <name evidence="4" type="ordered locus">AciX9_2192</name>
</gene>
<feature type="domain" description="Pyridoxamine kinase/Phosphomethylpyrimidine kinase" evidence="3">
    <location>
        <begin position="11"/>
        <end position="255"/>
    </location>
</feature>
<keyword evidence="5" id="KW-1185">Reference proteome</keyword>
<dbReference type="GO" id="GO:0008902">
    <property type="term" value="F:hydroxymethylpyrimidine kinase activity"/>
    <property type="evidence" value="ECO:0007669"/>
    <property type="project" value="UniProtKB-EC"/>
</dbReference>
<dbReference type="Pfam" id="PF08543">
    <property type="entry name" value="Phos_pyr_kin"/>
    <property type="match status" value="1"/>
</dbReference>
<evidence type="ECO:0000313" key="5">
    <source>
        <dbReference type="Proteomes" id="UP000000343"/>
    </source>
</evidence>
<dbReference type="NCBIfam" id="TIGR00097">
    <property type="entry name" value="HMP-P_kinase"/>
    <property type="match status" value="1"/>
</dbReference>
<dbReference type="SUPFAM" id="SSF53613">
    <property type="entry name" value="Ribokinase-like"/>
    <property type="match status" value="1"/>
</dbReference>
<dbReference type="PROSITE" id="PS51257">
    <property type="entry name" value="PROKAR_LIPOPROTEIN"/>
    <property type="match status" value="1"/>
</dbReference>
<protein>
    <recommendedName>
        <fullName evidence="2">hydroxymethylpyrimidine kinase</fullName>
        <ecNumber evidence="2">2.7.1.49</ecNumber>
    </recommendedName>
</protein>
<keyword evidence="4" id="KW-0418">Kinase</keyword>
<dbReference type="InterPro" id="IPR013749">
    <property type="entry name" value="PM/HMP-P_kinase-1"/>
</dbReference>